<evidence type="ECO:0000256" key="1">
    <source>
        <dbReference type="SAM" id="MobiDB-lite"/>
    </source>
</evidence>
<reference evidence="3" key="1">
    <citation type="submission" date="2020-10" db="EMBL/GenBank/DDBJ databases">
        <title>Sequencing the genomes of 1000 actinobacteria strains.</title>
        <authorList>
            <person name="Klenk H.-P."/>
        </authorList>
    </citation>
    <scope>NUCLEOTIDE SEQUENCE</scope>
    <source>
        <strain evidence="3">DSM 45354</strain>
    </source>
</reference>
<dbReference type="SUPFAM" id="SSF56601">
    <property type="entry name" value="beta-lactamase/transpeptidase-like"/>
    <property type="match status" value="1"/>
</dbReference>
<evidence type="ECO:0000313" key="3">
    <source>
        <dbReference type="EMBL" id="MBE1612529.1"/>
    </source>
</evidence>
<dbReference type="InterPro" id="IPR050491">
    <property type="entry name" value="AmpC-like"/>
</dbReference>
<dbReference type="Gene3D" id="3.40.710.10">
    <property type="entry name" value="DD-peptidase/beta-lactamase superfamily"/>
    <property type="match status" value="1"/>
</dbReference>
<dbReference type="EMBL" id="JADBEM010000001">
    <property type="protein sequence ID" value="MBE1612529.1"/>
    <property type="molecule type" value="Genomic_DNA"/>
</dbReference>
<dbReference type="InterPro" id="IPR012338">
    <property type="entry name" value="Beta-lactam/transpept-like"/>
</dbReference>
<feature type="domain" description="Beta-lactamase-related" evidence="2">
    <location>
        <begin position="11"/>
        <end position="311"/>
    </location>
</feature>
<feature type="region of interest" description="Disordered" evidence="1">
    <location>
        <begin position="188"/>
        <end position="209"/>
    </location>
</feature>
<protein>
    <submittedName>
        <fullName evidence="3">CubicO group peptidase (Beta-lactamase class C family)</fullName>
    </submittedName>
</protein>
<gene>
    <name evidence="3" type="ORF">HEB94_009377</name>
</gene>
<organism evidence="3 4">
    <name type="scientific">Actinopolymorpha pittospori</name>
    <dbReference type="NCBI Taxonomy" id="648752"/>
    <lineage>
        <taxon>Bacteria</taxon>
        <taxon>Bacillati</taxon>
        <taxon>Actinomycetota</taxon>
        <taxon>Actinomycetes</taxon>
        <taxon>Propionibacteriales</taxon>
        <taxon>Actinopolymorphaceae</taxon>
        <taxon>Actinopolymorpha</taxon>
    </lineage>
</organism>
<proteinExistence type="predicted"/>
<evidence type="ECO:0000313" key="4">
    <source>
        <dbReference type="Proteomes" id="UP000638648"/>
    </source>
</evidence>
<dbReference type="InterPro" id="IPR001466">
    <property type="entry name" value="Beta-lactam-related"/>
</dbReference>
<keyword evidence="4" id="KW-1185">Reference proteome</keyword>
<evidence type="ECO:0000259" key="2">
    <source>
        <dbReference type="Pfam" id="PF00144"/>
    </source>
</evidence>
<dbReference type="Pfam" id="PF00144">
    <property type="entry name" value="Beta-lactamase"/>
    <property type="match status" value="1"/>
</dbReference>
<dbReference type="PANTHER" id="PTHR46825">
    <property type="entry name" value="D-ALANYL-D-ALANINE-CARBOXYPEPTIDASE/ENDOPEPTIDASE AMPH"/>
    <property type="match status" value="1"/>
</dbReference>
<dbReference type="PANTHER" id="PTHR46825:SF12">
    <property type="entry name" value="PENICILLIN-BINDING PROTEIN 4"/>
    <property type="match status" value="1"/>
</dbReference>
<dbReference type="Proteomes" id="UP000638648">
    <property type="component" value="Unassembled WGS sequence"/>
</dbReference>
<comment type="caution">
    <text evidence="3">The sequence shown here is derived from an EMBL/GenBank/DDBJ whole genome shotgun (WGS) entry which is preliminary data.</text>
</comment>
<dbReference type="RefSeq" id="WP_192755559.1">
    <property type="nucleotide sequence ID" value="NZ_BAABJL010000194.1"/>
</dbReference>
<sequence>MSDAAFLSDLDADARRFVADPVVPGVSVAVVDGDAPIWTGSYGVRAMTGSAPVEEGTLFEAASLSKPLTAYTVLLLVREGRIHLDQPLDALLPAPYLPHEPATTKITVRMVLTHTTGYPNWRRPGERLTLIRAPGVRFGYSGEGFVQLERVVEHVTGRPFGDYVRDRVLMQLGLTDSTFAWSPALAGRTASGHTDTNAPVPKPDPSTNAASSLHTTAIDFARYLAALMDPAREGPLTRADVDAMLTPEVRLPGPLAWGLGWGLGRSVGAEQVFWHWGDNPGFKAFAAGSPVRRTGVVVLTNGDAGMDAAEHLVRRVLPALCAPFDLVRDFRSYIS</sequence>
<dbReference type="AlphaFoldDB" id="A0A927RES8"/>
<name>A0A927RES8_9ACTN</name>
<accession>A0A927RES8</accession>